<dbReference type="EMBL" id="UINC01058105">
    <property type="protein sequence ID" value="SVB79997.1"/>
    <property type="molecule type" value="Genomic_DNA"/>
</dbReference>
<dbReference type="GO" id="GO:0009249">
    <property type="term" value="P:protein lipoylation"/>
    <property type="evidence" value="ECO:0007669"/>
    <property type="project" value="TreeGrafter"/>
</dbReference>
<protein>
    <recommendedName>
        <fullName evidence="3">Lipoyl-binding domain-containing protein</fullName>
    </recommendedName>
</protein>
<dbReference type="PANTHER" id="PTHR11715:SF3">
    <property type="entry name" value="GLYCINE CLEAVAGE SYSTEM H PROTEIN-RELATED"/>
    <property type="match status" value="1"/>
</dbReference>
<dbReference type="PANTHER" id="PTHR11715">
    <property type="entry name" value="GLYCINE CLEAVAGE SYSTEM H PROTEIN"/>
    <property type="match status" value="1"/>
</dbReference>
<dbReference type="PROSITE" id="PS00189">
    <property type="entry name" value="LIPOYL"/>
    <property type="match status" value="1"/>
</dbReference>
<dbReference type="Pfam" id="PF01597">
    <property type="entry name" value="GCV_H"/>
    <property type="match status" value="1"/>
</dbReference>
<keyword evidence="2" id="KW-0450">Lipoyl</keyword>
<dbReference type="SUPFAM" id="SSF51230">
    <property type="entry name" value="Single hybrid motif"/>
    <property type="match status" value="1"/>
</dbReference>
<dbReference type="InterPro" id="IPR017453">
    <property type="entry name" value="GCV_H_sub"/>
</dbReference>
<dbReference type="Gene3D" id="2.40.50.100">
    <property type="match status" value="1"/>
</dbReference>
<dbReference type="InterPro" id="IPR011053">
    <property type="entry name" value="Single_hybrid_motif"/>
</dbReference>
<dbReference type="InterPro" id="IPR002930">
    <property type="entry name" value="GCV_H"/>
</dbReference>
<feature type="non-terminal residue" evidence="4">
    <location>
        <position position="97"/>
    </location>
</feature>
<dbReference type="GO" id="GO:0019464">
    <property type="term" value="P:glycine decarboxylation via glycine cleavage system"/>
    <property type="evidence" value="ECO:0007669"/>
    <property type="project" value="InterPro"/>
</dbReference>
<dbReference type="InterPro" id="IPR003016">
    <property type="entry name" value="2-oxoA_DH_lipoyl-BS"/>
</dbReference>
<evidence type="ECO:0000259" key="3">
    <source>
        <dbReference type="PROSITE" id="PS50968"/>
    </source>
</evidence>
<accession>A0A382GZ58</accession>
<evidence type="ECO:0000256" key="2">
    <source>
        <dbReference type="ARBA" id="ARBA00022823"/>
    </source>
</evidence>
<dbReference type="AlphaFoldDB" id="A0A382GZ58"/>
<evidence type="ECO:0000256" key="1">
    <source>
        <dbReference type="ARBA" id="ARBA00009249"/>
    </source>
</evidence>
<dbReference type="GO" id="GO:0005960">
    <property type="term" value="C:glycine cleavage complex"/>
    <property type="evidence" value="ECO:0007669"/>
    <property type="project" value="InterPro"/>
</dbReference>
<reference evidence="4" key="1">
    <citation type="submission" date="2018-05" db="EMBL/GenBank/DDBJ databases">
        <authorList>
            <person name="Lanie J.A."/>
            <person name="Ng W.-L."/>
            <person name="Kazmierczak K.M."/>
            <person name="Andrzejewski T.M."/>
            <person name="Davidsen T.M."/>
            <person name="Wayne K.J."/>
            <person name="Tettelin H."/>
            <person name="Glass J.I."/>
            <person name="Rusch D."/>
            <person name="Podicherti R."/>
            <person name="Tsui H.-C.T."/>
            <person name="Winkler M.E."/>
        </authorList>
    </citation>
    <scope>NUCLEOTIDE SEQUENCE</scope>
</reference>
<dbReference type="InterPro" id="IPR033753">
    <property type="entry name" value="GCV_H/Fam206"/>
</dbReference>
<gene>
    <name evidence="4" type="ORF">METZ01_LOCUS232851</name>
</gene>
<feature type="domain" description="Lipoyl-binding" evidence="3">
    <location>
        <begin position="23"/>
        <end position="97"/>
    </location>
</feature>
<dbReference type="CDD" id="cd06848">
    <property type="entry name" value="GCS_H"/>
    <property type="match status" value="1"/>
</dbReference>
<comment type="similarity">
    <text evidence="1">Belongs to the GcvH family.</text>
</comment>
<proteinExistence type="inferred from homology"/>
<sequence>MAEVRSNLNYAASHEWVELNDGIATVGISDYAQEALGDVVFVELPEMDQQFQAGDEIAVIESVKAASDIYAPVAGIVVAVNEALEAEPEAVNSAPYE</sequence>
<dbReference type="NCBIfam" id="TIGR00527">
    <property type="entry name" value="gcvH"/>
    <property type="match status" value="1"/>
</dbReference>
<evidence type="ECO:0000313" key="4">
    <source>
        <dbReference type="EMBL" id="SVB79997.1"/>
    </source>
</evidence>
<dbReference type="GO" id="GO:0005829">
    <property type="term" value="C:cytosol"/>
    <property type="evidence" value="ECO:0007669"/>
    <property type="project" value="TreeGrafter"/>
</dbReference>
<dbReference type="NCBIfam" id="NF002270">
    <property type="entry name" value="PRK01202.1"/>
    <property type="match status" value="1"/>
</dbReference>
<name>A0A382GZ58_9ZZZZ</name>
<dbReference type="InterPro" id="IPR000089">
    <property type="entry name" value="Biotin_lipoyl"/>
</dbReference>
<dbReference type="HAMAP" id="MF_00272">
    <property type="entry name" value="GcvH"/>
    <property type="match status" value="1"/>
</dbReference>
<dbReference type="PROSITE" id="PS50968">
    <property type="entry name" value="BIOTINYL_LIPOYL"/>
    <property type="match status" value="1"/>
</dbReference>
<organism evidence="4">
    <name type="scientific">marine metagenome</name>
    <dbReference type="NCBI Taxonomy" id="408172"/>
    <lineage>
        <taxon>unclassified sequences</taxon>
        <taxon>metagenomes</taxon>
        <taxon>ecological metagenomes</taxon>
    </lineage>
</organism>